<proteinExistence type="predicted"/>
<dbReference type="AlphaFoldDB" id="V6LWE2"/>
<sequence length="324" mass="33992">MEWASQLESGAAFASSCSAARASVASPAVSRGLAVHTQRSEAPRVQAACLPAHWCACRSGAIGREFISSPQFSAVSRNGPPACLGDSGLPFRAMLPKYYTILVSLRKAHLDGPQPHRQLRGSQGRGDLAVRQPICAQQPELVVLLRGEGVVSEAEAQHAAPVLGHLGAGAQGAPRLRGDSGGDVGPGRAGPGPHDAREGGVLSGGPGGGAHGLAGPGGDRGLRAVDNPRDLLEYLAKIHLVEGCFQVSRGGTQRGGGPTLPERGVILWVLLRERNNATRFDFKNTTNRIVGDSGQKPIGQFRRKSADLQRRTPLYAPYRGLQPD</sequence>
<feature type="compositionally biased region" description="Gly residues" evidence="1">
    <location>
        <begin position="201"/>
        <end position="219"/>
    </location>
</feature>
<organism evidence="2">
    <name type="scientific">Spironucleus salmonicida</name>
    <dbReference type="NCBI Taxonomy" id="348837"/>
    <lineage>
        <taxon>Eukaryota</taxon>
        <taxon>Metamonada</taxon>
        <taxon>Diplomonadida</taxon>
        <taxon>Hexamitidae</taxon>
        <taxon>Hexamitinae</taxon>
        <taxon>Spironucleus</taxon>
    </lineage>
</organism>
<gene>
    <name evidence="2" type="ORF">SS50377_10791</name>
</gene>
<dbReference type="EMBL" id="KI545970">
    <property type="protein sequence ID" value="EST48947.1"/>
    <property type="molecule type" value="Genomic_DNA"/>
</dbReference>
<evidence type="ECO:0000313" key="2">
    <source>
        <dbReference type="EMBL" id="EST48947.1"/>
    </source>
</evidence>
<accession>V6LWE2</accession>
<evidence type="ECO:0000256" key="1">
    <source>
        <dbReference type="SAM" id="MobiDB-lite"/>
    </source>
</evidence>
<reference evidence="2" key="1">
    <citation type="journal article" date="2014" name="PLoS Genet.">
        <title>The Genome of Spironucleus salmonicida Highlights a Fish Pathogen Adapted to Fluctuating Environments.</title>
        <authorList>
            <person name="Xu F."/>
            <person name="Jerlstrom-Hultqvist J."/>
            <person name="Einarsson E."/>
            <person name="Astvaldsson A."/>
            <person name="Svard S.G."/>
            <person name="Andersson J.O."/>
        </authorList>
    </citation>
    <scope>NUCLEOTIDE SEQUENCE</scope>
</reference>
<protein>
    <submittedName>
        <fullName evidence="2">Uncharacterized protein</fullName>
    </submittedName>
</protein>
<feature type="compositionally biased region" description="Gly residues" evidence="1">
    <location>
        <begin position="179"/>
        <end position="190"/>
    </location>
</feature>
<name>V6LWE2_9EUKA</name>
<feature type="region of interest" description="Disordered" evidence="1">
    <location>
        <begin position="166"/>
        <end position="222"/>
    </location>
</feature>